<dbReference type="RefSeq" id="XP_017038080.1">
    <property type="nucleotide sequence ID" value="XM_017182591.1"/>
</dbReference>
<name>A0A6P4JB47_DROKI</name>
<sequence length="181" mass="21128">MTRSQRIYLYLFWLIAFGFIQVNGSYKFNALVCDLRAPELGIIKQCNIKAIDRKHNMINIEALFNKTISEFSIHFIMVKRESGGWHPFMYNISMDICKFFRNPRKFFIPNLIYSFMKSFTNVNHSCPYKAGADLSLLNWTPDEDGVIAKFPVDHGQYGLQTTWYINKIVAIKINGSVLFFK</sequence>
<organism evidence="2 3">
    <name type="scientific">Drosophila kikkawai</name>
    <name type="common">Fruit fly</name>
    <dbReference type="NCBI Taxonomy" id="30033"/>
    <lineage>
        <taxon>Eukaryota</taxon>
        <taxon>Metazoa</taxon>
        <taxon>Ecdysozoa</taxon>
        <taxon>Arthropoda</taxon>
        <taxon>Hexapoda</taxon>
        <taxon>Insecta</taxon>
        <taxon>Pterygota</taxon>
        <taxon>Neoptera</taxon>
        <taxon>Endopterygota</taxon>
        <taxon>Diptera</taxon>
        <taxon>Brachycera</taxon>
        <taxon>Muscomorpha</taxon>
        <taxon>Ephydroidea</taxon>
        <taxon>Drosophilidae</taxon>
        <taxon>Drosophila</taxon>
        <taxon>Sophophora</taxon>
    </lineage>
</organism>
<dbReference type="OrthoDB" id="7832256at2759"/>
<feature type="transmembrane region" description="Helical" evidence="1">
    <location>
        <begin position="7"/>
        <end position="26"/>
    </location>
</feature>
<accession>A0A6P4JB47</accession>
<evidence type="ECO:0000313" key="2">
    <source>
        <dbReference type="Proteomes" id="UP001652661"/>
    </source>
</evidence>
<gene>
    <name evidence="3" type="primary">LOC108085833</name>
</gene>
<evidence type="ECO:0000256" key="1">
    <source>
        <dbReference type="SAM" id="Phobius"/>
    </source>
</evidence>
<keyword evidence="1" id="KW-0812">Transmembrane</keyword>
<dbReference type="InterPro" id="IPR010512">
    <property type="entry name" value="DUF1091"/>
</dbReference>
<dbReference type="GeneID" id="108085833"/>
<keyword evidence="1" id="KW-0472">Membrane</keyword>
<dbReference type="AlphaFoldDB" id="A0A6P4JB47"/>
<dbReference type="SMART" id="SM00697">
    <property type="entry name" value="DM8"/>
    <property type="match status" value="1"/>
</dbReference>
<reference evidence="3" key="1">
    <citation type="submission" date="2025-08" db="UniProtKB">
        <authorList>
            <consortium name="RefSeq"/>
        </authorList>
    </citation>
    <scope>IDENTIFICATION</scope>
    <source>
        <strain evidence="3">14028-0561.14</strain>
        <tissue evidence="3">Whole fly</tissue>
    </source>
</reference>
<proteinExistence type="predicted"/>
<dbReference type="PANTHER" id="PTHR20898">
    <property type="entry name" value="DAEDALUS ON 3-RELATED-RELATED"/>
    <property type="match status" value="1"/>
</dbReference>
<keyword evidence="2" id="KW-1185">Reference proteome</keyword>
<dbReference type="Pfam" id="PF06477">
    <property type="entry name" value="DUF1091"/>
    <property type="match status" value="1"/>
</dbReference>
<evidence type="ECO:0000313" key="3">
    <source>
        <dbReference type="RefSeq" id="XP_017038080.1"/>
    </source>
</evidence>
<protein>
    <recommendedName>
        <fullName evidence="4">MD-2-related lipid-recognition protein-like</fullName>
    </recommendedName>
</protein>
<dbReference type="PANTHER" id="PTHR20898:SF0">
    <property type="entry name" value="DAEDALUS ON 3-RELATED"/>
    <property type="match status" value="1"/>
</dbReference>
<evidence type="ECO:0008006" key="4">
    <source>
        <dbReference type="Google" id="ProtNLM"/>
    </source>
</evidence>
<dbReference type="Proteomes" id="UP001652661">
    <property type="component" value="Chromosome 3R"/>
</dbReference>
<keyword evidence="1" id="KW-1133">Transmembrane helix</keyword>